<feature type="region of interest" description="Disordered" evidence="1">
    <location>
        <begin position="152"/>
        <end position="187"/>
    </location>
</feature>
<dbReference type="InParanoid" id="C5DNR5"/>
<dbReference type="HOGENOM" id="CLU_086083_0_0_1"/>
<protein>
    <submittedName>
        <fullName evidence="2">KLTH0G19228p</fullName>
    </submittedName>
</protein>
<dbReference type="GeneID" id="8294158"/>
<dbReference type="OrthoDB" id="4060584at2759"/>
<gene>
    <name evidence="2" type="ordered locus">KLTH0G19228g</name>
</gene>
<dbReference type="Proteomes" id="UP000002036">
    <property type="component" value="Chromosome G"/>
</dbReference>
<dbReference type="EMBL" id="CU928171">
    <property type="protein sequence ID" value="CAR25426.1"/>
    <property type="molecule type" value="Genomic_DNA"/>
</dbReference>
<reference evidence="2 3" key="1">
    <citation type="journal article" date="2009" name="Genome Res.">
        <title>Comparative genomics of protoploid Saccharomycetaceae.</title>
        <authorList>
            <consortium name="The Genolevures Consortium"/>
            <person name="Souciet J.-L."/>
            <person name="Dujon B."/>
            <person name="Gaillardin C."/>
            <person name="Johnston M."/>
            <person name="Baret P.V."/>
            <person name="Cliften P."/>
            <person name="Sherman D.J."/>
            <person name="Weissenbach J."/>
            <person name="Westhof E."/>
            <person name="Wincker P."/>
            <person name="Jubin C."/>
            <person name="Poulain J."/>
            <person name="Barbe V."/>
            <person name="Segurens B."/>
            <person name="Artiguenave F."/>
            <person name="Anthouard V."/>
            <person name="Vacherie B."/>
            <person name="Val M.-E."/>
            <person name="Fulton R.S."/>
            <person name="Minx P."/>
            <person name="Wilson R."/>
            <person name="Durrens P."/>
            <person name="Jean G."/>
            <person name="Marck C."/>
            <person name="Martin T."/>
            <person name="Nikolski M."/>
            <person name="Rolland T."/>
            <person name="Seret M.-L."/>
            <person name="Casaregola S."/>
            <person name="Despons L."/>
            <person name="Fairhead C."/>
            <person name="Fischer G."/>
            <person name="Lafontaine I."/>
            <person name="Leh V."/>
            <person name="Lemaire M."/>
            <person name="de Montigny J."/>
            <person name="Neuveglise C."/>
            <person name="Thierry A."/>
            <person name="Blanc-Lenfle I."/>
            <person name="Bleykasten C."/>
            <person name="Diffels J."/>
            <person name="Fritsch E."/>
            <person name="Frangeul L."/>
            <person name="Goeffon A."/>
            <person name="Jauniaux N."/>
            <person name="Kachouri-Lafond R."/>
            <person name="Payen C."/>
            <person name="Potier S."/>
            <person name="Pribylova L."/>
            <person name="Ozanne C."/>
            <person name="Richard G.-F."/>
            <person name="Sacerdot C."/>
            <person name="Straub M.-L."/>
            <person name="Talla E."/>
        </authorList>
    </citation>
    <scope>NUCLEOTIDE SEQUENCE [LARGE SCALE GENOMIC DNA]</scope>
    <source>
        <strain evidence="3">ATCC 56472 / CBS 6340 / NRRL Y-8284</strain>
    </source>
</reference>
<dbReference type="RefSeq" id="XP_002555863.1">
    <property type="nucleotide sequence ID" value="XM_002555817.1"/>
</dbReference>
<accession>C5DNR5</accession>
<feature type="region of interest" description="Disordered" evidence="1">
    <location>
        <begin position="1"/>
        <end position="79"/>
    </location>
</feature>
<evidence type="ECO:0000256" key="1">
    <source>
        <dbReference type="SAM" id="MobiDB-lite"/>
    </source>
</evidence>
<evidence type="ECO:0000313" key="3">
    <source>
        <dbReference type="Proteomes" id="UP000002036"/>
    </source>
</evidence>
<proteinExistence type="predicted"/>
<organism evidence="2 3">
    <name type="scientific">Lachancea thermotolerans (strain ATCC 56472 / CBS 6340 / NRRL Y-8284)</name>
    <name type="common">Yeast</name>
    <name type="synonym">Kluyveromyces thermotolerans</name>
    <dbReference type="NCBI Taxonomy" id="559295"/>
    <lineage>
        <taxon>Eukaryota</taxon>
        <taxon>Fungi</taxon>
        <taxon>Dikarya</taxon>
        <taxon>Ascomycota</taxon>
        <taxon>Saccharomycotina</taxon>
        <taxon>Saccharomycetes</taxon>
        <taxon>Saccharomycetales</taxon>
        <taxon>Saccharomycetaceae</taxon>
        <taxon>Lachancea</taxon>
    </lineage>
</organism>
<keyword evidence="3" id="KW-1185">Reference proteome</keyword>
<dbReference type="STRING" id="559295.C5DNR5"/>
<evidence type="ECO:0000313" key="2">
    <source>
        <dbReference type="EMBL" id="CAR25426.1"/>
    </source>
</evidence>
<name>C5DNR5_LACTC</name>
<dbReference type="OMA" id="GIECEND"/>
<feature type="region of interest" description="Disordered" evidence="1">
    <location>
        <begin position="98"/>
        <end position="132"/>
    </location>
</feature>
<dbReference type="eggNOG" id="ENOG502S3ZS">
    <property type="taxonomic scope" value="Eukaryota"/>
</dbReference>
<dbReference type="AlphaFoldDB" id="C5DNR5"/>
<sequence length="295" mass="32836">MAPATPPRSRNRRGKAVCPSSPRLLTRPAVPVTPGSVSGKRHTGQLQKLRSPLNRSPARGLRTPEYTPARPAGVDASAQARRKLEFPDDQQELAGVGRVLFPGPSSDASTFESRLLSPPAPGRLLRDAPALLPPAPASKAFAAILDEQFFEDDPLQDRECSPTPRGWETPPRATEVPPEQAPSTPSDKIVTFDLAKDWNNNSSRCFSSDEEPDEISIRGKVLENPFADHIVADEETRRRRQELLLAEEPALQDTVSYIDKKGETSKKRHLNAEEQERFRPRMLFEQHFRKKGSQE</sequence>
<dbReference type="KEGG" id="lth:KLTH0G19228g"/>
<dbReference type="FunCoup" id="C5DNR5">
    <property type="interactions" value="334"/>
</dbReference>